<evidence type="ECO:0000313" key="2">
    <source>
        <dbReference type="EMBL" id="KAK3374365.1"/>
    </source>
</evidence>
<dbReference type="EMBL" id="JAULSN010000004">
    <property type="protein sequence ID" value="KAK3374365.1"/>
    <property type="molecule type" value="Genomic_DNA"/>
</dbReference>
<dbReference type="AlphaFoldDB" id="A0AAE0KDU8"/>
<evidence type="ECO:0008006" key="4">
    <source>
        <dbReference type="Google" id="ProtNLM"/>
    </source>
</evidence>
<accession>A0AAE0KDU8</accession>
<reference evidence="2" key="1">
    <citation type="journal article" date="2023" name="Mol. Phylogenet. Evol.">
        <title>Genome-scale phylogeny and comparative genomics of the fungal order Sordariales.</title>
        <authorList>
            <person name="Hensen N."/>
            <person name="Bonometti L."/>
            <person name="Westerberg I."/>
            <person name="Brannstrom I.O."/>
            <person name="Guillou S."/>
            <person name="Cros-Aarteil S."/>
            <person name="Calhoun S."/>
            <person name="Haridas S."/>
            <person name="Kuo A."/>
            <person name="Mondo S."/>
            <person name="Pangilinan J."/>
            <person name="Riley R."/>
            <person name="LaButti K."/>
            <person name="Andreopoulos B."/>
            <person name="Lipzen A."/>
            <person name="Chen C."/>
            <person name="Yan M."/>
            <person name="Daum C."/>
            <person name="Ng V."/>
            <person name="Clum A."/>
            <person name="Steindorff A."/>
            <person name="Ohm R.A."/>
            <person name="Martin F."/>
            <person name="Silar P."/>
            <person name="Natvig D.O."/>
            <person name="Lalanne C."/>
            <person name="Gautier V."/>
            <person name="Ament-Velasquez S.L."/>
            <person name="Kruys A."/>
            <person name="Hutchinson M.I."/>
            <person name="Powell A.J."/>
            <person name="Barry K."/>
            <person name="Miller A.N."/>
            <person name="Grigoriev I.V."/>
            <person name="Debuchy R."/>
            <person name="Gladieux P."/>
            <person name="Hiltunen Thoren M."/>
            <person name="Johannesson H."/>
        </authorList>
    </citation>
    <scope>NUCLEOTIDE SEQUENCE</scope>
    <source>
        <strain evidence="2">CBS 958.72</strain>
    </source>
</reference>
<comment type="caution">
    <text evidence="2">The sequence shown here is derived from an EMBL/GenBank/DDBJ whole genome shotgun (WGS) entry which is preliminary data.</text>
</comment>
<evidence type="ECO:0000256" key="1">
    <source>
        <dbReference type="SAM" id="MobiDB-lite"/>
    </source>
</evidence>
<dbReference type="PANTHER" id="PTHR40788">
    <property type="entry name" value="CLR5 DOMAIN-CONTAINING PROTEIN-RELATED"/>
    <property type="match status" value="1"/>
</dbReference>
<feature type="compositionally biased region" description="Basic and acidic residues" evidence="1">
    <location>
        <begin position="571"/>
        <end position="585"/>
    </location>
</feature>
<protein>
    <recommendedName>
        <fullName evidence="4">Ipa protein</fullName>
    </recommendedName>
</protein>
<evidence type="ECO:0000313" key="3">
    <source>
        <dbReference type="Proteomes" id="UP001287356"/>
    </source>
</evidence>
<feature type="region of interest" description="Disordered" evidence="1">
    <location>
        <begin position="571"/>
        <end position="594"/>
    </location>
</feature>
<keyword evidence="3" id="KW-1185">Reference proteome</keyword>
<dbReference type="PANTHER" id="PTHR40788:SF1">
    <property type="entry name" value="IPA PROTEIN"/>
    <property type="match status" value="1"/>
</dbReference>
<sequence length="713" mass="80206">MSEPSHGDVIRELHDDLARRYKQHGPSIVKFWRSFDSQQRARCMKAGAADGAVLKHSLDRSLGNVHKFIPEWNLRDITAADSDLLLDILKYRASSTLMQQYAEGVNGGPGDCDLIADMIQNRGLRHIDSFKDCFTFFLDDETYGRSVRIMKEREQTMAGFAPAIRAGLCIPQSHGELVLQRQSTLLQTFVIMIDDILDEGSKTRKQQTNKPPKPDTTLAGALSKLNIQPRPAKLSLPDLTTTAQDRRAALEERLSLVSSEPVVLAHDANFCFYSRPELVPDEKGRLMGMHTDKYISAAVFGAIHNVVQASAIWRYIDQLLQLLSSNPDKAYRPILLQELSNMCHLEYARAQQAFKRNVQTASGMKWFKRVSGVYDKAGNARVTIKGNVEDLTRSDPQLHYMLRLCQPETTAAKAVDWIKKLSDLHNSHPEEREKLEERETEALGNLAIIIGFISDLSPTISMPSLSRKKGQMFVSRSRDLEAELDQFKKEVDLRDFAVPIDNLLEPGMTEGALKKLDEFIVAKAGTKLGFLYQDLIQDCLDDLDQQYQQLKAKLAKVEPPALQPFVIPEQPEERIQQRREKEKTRPSTTTVFDILPPKKGATAAENDKTNEALPKFKVGSSTAQVFSALFDKSLARGSVSWTAFTAAMTEVGFSLMPKFGSVFTFFPPQTMDTQKPLTMHRPHGSHIEGYLVPVYARRLARAYGWGEETFETA</sequence>
<name>A0AAE0KDU8_9PEZI</name>
<organism evidence="2 3">
    <name type="scientific">Lasiosphaeria ovina</name>
    <dbReference type="NCBI Taxonomy" id="92902"/>
    <lineage>
        <taxon>Eukaryota</taxon>
        <taxon>Fungi</taxon>
        <taxon>Dikarya</taxon>
        <taxon>Ascomycota</taxon>
        <taxon>Pezizomycotina</taxon>
        <taxon>Sordariomycetes</taxon>
        <taxon>Sordariomycetidae</taxon>
        <taxon>Sordariales</taxon>
        <taxon>Lasiosphaeriaceae</taxon>
        <taxon>Lasiosphaeria</taxon>
    </lineage>
</organism>
<dbReference type="Proteomes" id="UP001287356">
    <property type="component" value="Unassembled WGS sequence"/>
</dbReference>
<reference evidence="2" key="2">
    <citation type="submission" date="2023-06" db="EMBL/GenBank/DDBJ databases">
        <authorList>
            <consortium name="Lawrence Berkeley National Laboratory"/>
            <person name="Haridas S."/>
            <person name="Hensen N."/>
            <person name="Bonometti L."/>
            <person name="Westerberg I."/>
            <person name="Brannstrom I.O."/>
            <person name="Guillou S."/>
            <person name="Cros-Aarteil S."/>
            <person name="Calhoun S."/>
            <person name="Kuo A."/>
            <person name="Mondo S."/>
            <person name="Pangilinan J."/>
            <person name="Riley R."/>
            <person name="Labutti K."/>
            <person name="Andreopoulos B."/>
            <person name="Lipzen A."/>
            <person name="Chen C."/>
            <person name="Yanf M."/>
            <person name="Daum C."/>
            <person name="Ng V."/>
            <person name="Clum A."/>
            <person name="Steindorff A."/>
            <person name="Ohm R."/>
            <person name="Martin F."/>
            <person name="Silar P."/>
            <person name="Natvig D."/>
            <person name="Lalanne C."/>
            <person name="Gautier V."/>
            <person name="Ament-Velasquez S.L."/>
            <person name="Kruys A."/>
            <person name="Hutchinson M.I."/>
            <person name="Powell A.J."/>
            <person name="Barry K."/>
            <person name="Miller A.N."/>
            <person name="Grigoriev I.V."/>
            <person name="Debuchy R."/>
            <person name="Gladieux P."/>
            <person name="Thoren M.H."/>
            <person name="Johannesson H."/>
        </authorList>
    </citation>
    <scope>NUCLEOTIDE SEQUENCE</scope>
    <source>
        <strain evidence="2">CBS 958.72</strain>
    </source>
</reference>
<gene>
    <name evidence="2" type="ORF">B0T24DRAFT_626243</name>
</gene>
<proteinExistence type="predicted"/>